<feature type="transmembrane region" description="Helical" evidence="3">
    <location>
        <begin position="25"/>
        <end position="44"/>
    </location>
</feature>
<organism evidence="5 6">
    <name type="scientific">Methylorubrum rhodinum</name>
    <dbReference type="NCBI Taxonomy" id="29428"/>
    <lineage>
        <taxon>Bacteria</taxon>
        <taxon>Pseudomonadati</taxon>
        <taxon>Pseudomonadota</taxon>
        <taxon>Alphaproteobacteria</taxon>
        <taxon>Hyphomicrobiales</taxon>
        <taxon>Methylobacteriaceae</taxon>
        <taxon>Methylorubrum</taxon>
    </lineage>
</organism>
<feature type="domain" description="Calcineurin-like phosphoesterase" evidence="4">
    <location>
        <begin position="146"/>
        <end position="312"/>
    </location>
</feature>
<dbReference type="GO" id="GO:0008758">
    <property type="term" value="F:UDP-2,3-diacylglucosamine hydrolase activity"/>
    <property type="evidence" value="ECO:0007669"/>
    <property type="project" value="TreeGrafter"/>
</dbReference>
<dbReference type="GO" id="GO:0046872">
    <property type="term" value="F:metal ion binding"/>
    <property type="evidence" value="ECO:0007669"/>
    <property type="project" value="UniProtKB-KW"/>
</dbReference>
<dbReference type="AlphaFoldDB" id="A0A840ZKL1"/>
<dbReference type="InterPro" id="IPR029052">
    <property type="entry name" value="Metallo-depent_PP-like"/>
</dbReference>
<evidence type="ECO:0000256" key="1">
    <source>
        <dbReference type="ARBA" id="ARBA00022723"/>
    </source>
</evidence>
<sequence length="377" mass="40175">MFHLIFGLPCLYVVARVLWPLPLPFALKACIAVLLLVASQYHLWSRLSSGSVFSPEFPRALILLFNWAFGAIVLLAAMQVALDVVALAGRLAPGGGWAIPVGWRYAEAALAMLLSAVAVQQAVRVPPLKDVTVTIENLPPAFDGYTLLQLTDLHLSRLFPSDWAREVVARSNALGTDLIVVTGDLIDGSLAARRADVEPLRDLRASDGVWLIPGNHEYFFEYAAWMHHYAGLGLGVLANRHTVLRRGDEALVLAGVTDLSAAHSGQPAHDLDAALAGAPVGAPIVLLDHQPRDAARAAAKGVALQLSGHTHGGMIAGLDRLVARANGGYVSGAYAVGGMTLYVNNGTALWPGFALRLGPWSELTRITLRAGVRPRAN</sequence>
<dbReference type="GO" id="GO:0016020">
    <property type="term" value="C:membrane"/>
    <property type="evidence" value="ECO:0007669"/>
    <property type="project" value="GOC"/>
</dbReference>
<dbReference type="Gene3D" id="3.60.21.10">
    <property type="match status" value="1"/>
</dbReference>
<gene>
    <name evidence="5" type="ORF">HNR00_002352</name>
</gene>
<name>A0A840ZKL1_9HYPH</name>
<evidence type="ECO:0000256" key="3">
    <source>
        <dbReference type="SAM" id="Phobius"/>
    </source>
</evidence>
<evidence type="ECO:0000256" key="2">
    <source>
        <dbReference type="ARBA" id="ARBA00022801"/>
    </source>
</evidence>
<proteinExistence type="predicted"/>
<accession>A0A840ZKL1</accession>
<dbReference type="PANTHER" id="PTHR31302:SF31">
    <property type="entry name" value="PHOSPHODIESTERASE YAEI"/>
    <property type="match status" value="1"/>
</dbReference>
<evidence type="ECO:0000313" key="5">
    <source>
        <dbReference type="EMBL" id="MBB5757638.1"/>
    </source>
</evidence>
<dbReference type="PANTHER" id="PTHR31302">
    <property type="entry name" value="TRANSMEMBRANE PROTEIN WITH METALLOPHOSPHOESTERASE DOMAIN-RELATED"/>
    <property type="match status" value="1"/>
</dbReference>
<evidence type="ECO:0000313" key="6">
    <source>
        <dbReference type="Proteomes" id="UP000583454"/>
    </source>
</evidence>
<protein>
    <recommendedName>
        <fullName evidence="4">Calcineurin-like phosphoesterase domain-containing protein</fullName>
    </recommendedName>
</protein>
<keyword evidence="3" id="KW-1133">Transmembrane helix</keyword>
<dbReference type="RefSeq" id="WP_183569373.1">
    <property type="nucleotide sequence ID" value="NZ_JACHOP010000008.1"/>
</dbReference>
<keyword evidence="2" id="KW-0378">Hydrolase</keyword>
<dbReference type="Proteomes" id="UP000583454">
    <property type="component" value="Unassembled WGS sequence"/>
</dbReference>
<keyword evidence="3" id="KW-0812">Transmembrane</keyword>
<dbReference type="GO" id="GO:0009245">
    <property type="term" value="P:lipid A biosynthetic process"/>
    <property type="evidence" value="ECO:0007669"/>
    <property type="project" value="TreeGrafter"/>
</dbReference>
<keyword evidence="6" id="KW-1185">Reference proteome</keyword>
<reference evidence="5 6" key="1">
    <citation type="submission" date="2020-08" db="EMBL/GenBank/DDBJ databases">
        <title>Genomic Encyclopedia of Type Strains, Phase IV (KMG-IV): sequencing the most valuable type-strain genomes for metagenomic binning, comparative biology and taxonomic classification.</title>
        <authorList>
            <person name="Goeker M."/>
        </authorList>
    </citation>
    <scope>NUCLEOTIDE SEQUENCE [LARGE SCALE GENOMIC DNA]</scope>
    <source>
        <strain evidence="5 6">DSM 2163</strain>
    </source>
</reference>
<dbReference type="EMBL" id="JACHOP010000008">
    <property type="protein sequence ID" value="MBB5757638.1"/>
    <property type="molecule type" value="Genomic_DNA"/>
</dbReference>
<comment type="caution">
    <text evidence="5">The sequence shown here is derived from an EMBL/GenBank/DDBJ whole genome shotgun (WGS) entry which is preliminary data.</text>
</comment>
<dbReference type="CDD" id="cd07385">
    <property type="entry name" value="MPP_YkuE_C"/>
    <property type="match status" value="1"/>
</dbReference>
<dbReference type="InterPro" id="IPR004843">
    <property type="entry name" value="Calcineurin-like_PHP"/>
</dbReference>
<keyword evidence="3" id="KW-0472">Membrane</keyword>
<keyword evidence="1" id="KW-0479">Metal-binding</keyword>
<evidence type="ECO:0000259" key="4">
    <source>
        <dbReference type="Pfam" id="PF00149"/>
    </source>
</evidence>
<dbReference type="SUPFAM" id="SSF56300">
    <property type="entry name" value="Metallo-dependent phosphatases"/>
    <property type="match status" value="1"/>
</dbReference>
<dbReference type="Pfam" id="PF00149">
    <property type="entry name" value="Metallophos"/>
    <property type="match status" value="1"/>
</dbReference>
<feature type="transmembrane region" description="Helical" evidence="3">
    <location>
        <begin position="60"/>
        <end position="82"/>
    </location>
</feature>
<dbReference type="InterPro" id="IPR051158">
    <property type="entry name" value="Metallophosphoesterase_sf"/>
</dbReference>